<dbReference type="GO" id="GO:1990918">
    <property type="term" value="P:double-strand break repair involved in meiotic recombination"/>
    <property type="evidence" value="ECO:0007669"/>
    <property type="project" value="EnsemblFungi"/>
</dbReference>
<dbReference type="OrthoDB" id="30417at2759"/>
<organism evidence="21 22">
    <name type="scientific">Spizellomyces punctatus (strain DAOM BR117)</name>
    <dbReference type="NCBI Taxonomy" id="645134"/>
    <lineage>
        <taxon>Eukaryota</taxon>
        <taxon>Fungi</taxon>
        <taxon>Fungi incertae sedis</taxon>
        <taxon>Chytridiomycota</taxon>
        <taxon>Chytridiomycota incertae sedis</taxon>
        <taxon>Chytridiomycetes</taxon>
        <taxon>Spizellomycetales</taxon>
        <taxon>Spizellomycetaceae</taxon>
        <taxon>Spizellomyces</taxon>
    </lineage>
</organism>
<evidence type="ECO:0000256" key="9">
    <source>
        <dbReference type="ARBA" id="ARBA00022763"/>
    </source>
</evidence>
<dbReference type="GO" id="GO:0000723">
    <property type="term" value="P:telomere maintenance"/>
    <property type="evidence" value="ECO:0007669"/>
    <property type="project" value="EnsemblFungi"/>
</dbReference>
<dbReference type="PIRSF" id="PIRSF000882">
    <property type="entry name" value="DSB_repair_MRE11"/>
    <property type="match status" value="1"/>
</dbReference>
<comment type="subcellular location">
    <subcellularLocation>
        <location evidence="3">Chromosome</location>
    </subcellularLocation>
    <subcellularLocation>
        <location evidence="2 16">Nucleus</location>
    </subcellularLocation>
</comment>
<dbReference type="GO" id="GO:0031573">
    <property type="term" value="P:mitotic intra-S DNA damage checkpoint signaling"/>
    <property type="evidence" value="ECO:0007669"/>
    <property type="project" value="EnsemblFungi"/>
</dbReference>
<evidence type="ECO:0000256" key="1">
    <source>
        <dbReference type="ARBA" id="ARBA00001936"/>
    </source>
</evidence>
<evidence type="ECO:0000256" key="16">
    <source>
        <dbReference type="PIRNR" id="PIRNR000882"/>
    </source>
</evidence>
<dbReference type="GO" id="GO:0006303">
    <property type="term" value="P:double-strand break repair via nonhomologous end joining"/>
    <property type="evidence" value="ECO:0007669"/>
    <property type="project" value="EnsemblFungi"/>
</dbReference>
<feature type="domain" description="Mre11 DNA-binding" evidence="20">
    <location>
        <begin position="321"/>
        <end position="487"/>
    </location>
</feature>
<comment type="similarity">
    <text evidence="4 16 18">Belongs to the MRE11/RAD32 family.</text>
</comment>
<dbReference type="InterPro" id="IPR004843">
    <property type="entry name" value="Calcineurin-like_PHP"/>
</dbReference>
<dbReference type="GO" id="GO:0051880">
    <property type="term" value="F:G-quadruplex DNA binding"/>
    <property type="evidence" value="ECO:0007669"/>
    <property type="project" value="EnsemblFungi"/>
</dbReference>
<dbReference type="InParanoid" id="A0A0L0HUM8"/>
<dbReference type="VEuPathDB" id="FungiDB:SPPG_00305"/>
<keyword evidence="9 16" id="KW-0227">DNA damage</keyword>
<dbReference type="EMBL" id="KQ257450">
    <property type="protein sequence ID" value="KND04585.1"/>
    <property type="molecule type" value="Genomic_DNA"/>
</dbReference>
<dbReference type="Pfam" id="PF00149">
    <property type="entry name" value="Metallophos"/>
    <property type="match status" value="1"/>
</dbReference>
<feature type="region of interest" description="Disordered" evidence="19">
    <location>
        <begin position="1"/>
        <end position="33"/>
    </location>
</feature>
<dbReference type="GO" id="GO:0004017">
    <property type="term" value="F:AMP kinase activity"/>
    <property type="evidence" value="ECO:0007669"/>
    <property type="project" value="EnsemblFungi"/>
</dbReference>
<dbReference type="GO" id="GO:0043047">
    <property type="term" value="F:single-stranded telomeric DNA binding"/>
    <property type="evidence" value="ECO:0007669"/>
    <property type="project" value="EnsemblFungi"/>
</dbReference>
<dbReference type="Gene3D" id="3.60.21.10">
    <property type="match status" value="1"/>
</dbReference>
<dbReference type="FunCoup" id="A0A0L0HUM8">
    <property type="interactions" value="666"/>
</dbReference>
<dbReference type="GO" id="GO:0010791">
    <property type="term" value="P:DNA double-strand break processing involved in repair via synthesis-dependent strand annealing"/>
    <property type="evidence" value="ECO:0007669"/>
    <property type="project" value="EnsemblFungi"/>
</dbReference>
<dbReference type="GO" id="GO:0030870">
    <property type="term" value="C:Mre11 complex"/>
    <property type="evidence" value="ECO:0007669"/>
    <property type="project" value="UniProtKB-UniRule"/>
</dbReference>
<dbReference type="PANTHER" id="PTHR10139:SF1">
    <property type="entry name" value="DOUBLE-STRAND BREAK REPAIR PROTEIN MRE11"/>
    <property type="match status" value="1"/>
</dbReference>
<dbReference type="GeneID" id="27684041"/>
<dbReference type="PANTHER" id="PTHR10139">
    <property type="entry name" value="DOUBLE-STRAND BREAK REPAIR PROTEIN MRE11"/>
    <property type="match status" value="1"/>
</dbReference>
<evidence type="ECO:0000256" key="12">
    <source>
        <dbReference type="ARBA" id="ARBA00023204"/>
    </source>
</evidence>
<dbReference type="InterPro" id="IPR007281">
    <property type="entry name" value="Mre11_DNA-bd"/>
</dbReference>
<comment type="function">
    <text evidence="16">Core component of the MRN complex, which plays a central role in double-strand break (DSB) repair, DNA recombination, maintenance of telomere integrity and meiosis. The MRN complex is involved in the repair of DNA double-strand breaks (DSBs) via homologous recombination (HR), an error-free mechanism which primarily occurs during S and G2 phases. The complex (1) mediates the end resection of damaged DNA, which generates proper single-stranded DNA, a key initial steps in HR, and is (2) required for the recruitment of other repair factors and efficient activation of ATM and ATR upon DNA damage. Within the MRN complex, MRE11 possesses both single-strand endonuclease activity and double-strand-specific 3'-5' exonuclease activity. MRE11 first endonucleolytically cleaves the 5' strand at DNA DSB ends to prevent non-homologous end joining (NHEJ) and licence HR. It then generates a single-stranded DNA gap via 3' to 5' exonucleolytic degradation, which is required for single-strand invasion and recombination.</text>
</comment>
<dbReference type="GO" id="GO:0010780">
    <property type="term" value="P:meiotic DNA double-strand break formation involved in reciprocal meiotic recombination"/>
    <property type="evidence" value="ECO:0007669"/>
    <property type="project" value="EnsemblFungi"/>
</dbReference>
<gene>
    <name evidence="21" type="ORF">SPPG_00305</name>
</gene>
<dbReference type="GO" id="GO:0007095">
    <property type="term" value="P:mitotic G2 DNA damage checkpoint signaling"/>
    <property type="evidence" value="ECO:0007669"/>
    <property type="project" value="TreeGrafter"/>
</dbReference>
<dbReference type="FunFam" id="3.60.21.10:FF:000011">
    <property type="entry name" value="Double-strand break repair protein"/>
    <property type="match status" value="1"/>
</dbReference>
<evidence type="ECO:0000256" key="13">
    <source>
        <dbReference type="ARBA" id="ARBA00023211"/>
    </source>
</evidence>
<feature type="compositionally biased region" description="Polar residues" evidence="19">
    <location>
        <begin position="680"/>
        <end position="711"/>
    </location>
</feature>
<accession>A0A0L0HUM8</accession>
<feature type="compositionally biased region" description="Polar residues" evidence="19">
    <location>
        <begin position="553"/>
        <end position="572"/>
    </location>
</feature>
<dbReference type="CDD" id="cd00840">
    <property type="entry name" value="MPP_Mre11_N"/>
    <property type="match status" value="1"/>
</dbReference>
<evidence type="ECO:0000256" key="15">
    <source>
        <dbReference type="ARBA" id="ARBA00023254"/>
    </source>
</evidence>
<comment type="cofactor">
    <cofactor evidence="1 16">
        <name>Mn(2+)</name>
        <dbReference type="ChEBI" id="CHEBI:29035"/>
    </cofactor>
</comment>
<dbReference type="Gene3D" id="3.30.110.110">
    <property type="entry name" value="Mre11, capping domain"/>
    <property type="match status" value="1"/>
</dbReference>
<dbReference type="OMA" id="QNHTGHT"/>
<keyword evidence="8 16" id="KW-0255">Endonuclease</keyword>
<evidence type="ECO:0000256" key="3">
    <source>
        <dbReference type="ARBA" id="ARBA00004286"/>
    </source>
</evidence>
<keyword evidence="13 16" id="KW-0464">Manganese</keyword>
<dbReference type="GO" id="GO:0140445">
    <property type="term" value="C:chromosome, telomeric repeat region"/>
    <property type="evidence" value="ECO:0007669"/>
    <property type="project" value="EnsemblFungi"/>
</dbReference>
<feature type="compositionally biased region" description="Low complexity" evidence="19">
    <location>
        <begin position="626"/>
        <end position="635"/>
    </location>
</feature>
<evidence type="ECO:0000259" key="20">
    <source>
        <dbReference type="SMART" id="SM01347"/>
    </source>
</evidence>
<evidence type="ECO:0000256" key="14">
    <source>
        <dbReference type="ARBA" id="ARBA00023242"/>
    </source>
</evidence>
<dbReference type="GO" id="GO:0035861">
    <property type="term" value="C:site of double-strand break"/>
    <property type="evidence" value="ECO:0007669"/>
    <property type="project" value="EnsemblFungi"/>
</dbReference>
<keyword evidence="12 16" id="KW-0234">DNA repair</keyword>
<evidence type="ECO:0000256" key="19">
    <source>
        <dbReference type="SAM" id="MobiDB-lite"/>
    </source>
</evidence>
<dbReference type="Pfam" id="PF04152">
    <property type="entry name" value="Mre11_DNA_bind"/>
    <property type="match status" value="1"/>
</dbReference>
<feature type="compositionally biased region" description="Polar residues" evidence="19">
    <location>
        <begin position="662"/>
        <end position="672"/>
    </location>
</feature>
<evidence type="ECO:0000256" key="7">
    <source>
        <dbReference type="ARBA" id="ARBA00022723"/>
    </source>
</evidence>
<feature type="active site" description="Proton donor" evidence="17">
    <location>
        <position position="156"/>
    </location>
</feature>
<sequence length="742" mass="83046">MTGGEGRKVRVRRARSTDADTEPDAAIGQLNGNADPNANTFKILIATDNHVGYMEKDPIRGNDSFEAFEEILQLAQENEVDFVLLGGDLFHDNKPSRKCLHTTMTLLRQYCLGERPCQMEFLSDQNENFPNRFATVNYQDPNFNIGMPVFSIHGNHDDPSGDGSLCALDLLSVAGLVNYFGKQVEVDDISIKPILLQKGTSKLALYGLGNVRDERLHRTFQKKKVKMYRPQEDTNEWFNLMAIHQNRIAHGPTNFIPETFLDEFLNLILWGHEHECLIEPVRNSVQDFWITQPGSSVATSLCEGEAVPKHVGLLSISGSEFKLDRIRLKKVRPFVMDEVILKEVEGLRPTDQNMVNEFLQDKVAELITIAMNEWKELNPDVPEVEWPKPLVRLKVEYGGGFTTFNPQRFGQVFVNRVANPKDILLFYRKRASTIATAKKKSELVNIEAFLPEKLENFRVEDLVTEYLNAQNLDILPENELADAVRMFVEKDDKDAIKDFVVESLKRTRVTLSARHPSAVDNDDAIKEEIEKEKKKRFEEFAAESDRRKATGGLISTSRNKASKRTSTTSNKGSNDEEDDVDRAVVIDSDDDDDAPATAASNNTKRTAKSKATTARGRGRGRGRGRVGSSSKSTRSPLTTAKVVDDQDDDGIEDIDDDIPASAKTSSTPVPTSTRKRKLPTSISTTSPAPLAKRTTTTSGKSRQSKLNFGASQQRAVVLDDDDDMTFSNFRDSIGAGARRDRR</sequence>
<dbReference type="eggNOG" id="KOG2310">
    <property type="taxonomic scope" value="Eukaryota"/>
</dbReference>
<keyword evidence="7" id="KW-0479">Metal-binding</keyword>
<dbReference type="GO" id="GO:0035753">
    <property type="term" value="P:maintenance of DNA trinucleotide repeats"/>
    <property type="evidence" value="ECO:0007669"/>
    <property type="project" value="EnsemblFungi"/>
</dbReference>
<dbReference type="InterPro" id="IPR041796">
    <property type="entry name" value="Mre11_N"/>
</dbReference>
<dbReference type="GO" id="GO:0060090">
    <property type="term" value="F:molecular adaptor activity"/>
    <property type="evidence" value="ECO:0007669"/>
    <property type="project" value="EnsemblFungi"/>
</dbReference>
<keyword evidence="5" id="KW-0158">Chromosome</keyword>
<proteinExistence type="inferred from homology"/>
<dbReference type="SUPFAM" id="SSF56300">
    <property type="entry name" value="Metallo-dependent phosphatases"/>
    <property type="match status" value="1"/>
</dbReference>
<feature type="compositionally biased region" description="Acidic residues" evidence="19">
    <location>
        <begin position="645"/>
        <end position="658"/>
    </location>
</feature>
<evidence type="ECO:0000313" key="22">
    <source>
        <dbReference type="Proteomes" id="UP000053201"/>
    </source>
</evidence>
<dbReference type="InterPro" id="IPR003701">
    <property type="entry name" value="Mre11"/>
</dbReference>
<dbReference type="STRING" id="645134.A0A0L0HUM8"/>
<evidence type="ECO:0000256" key="6">
    <source>
        <dbReference type="ARBA" id="ARBA00022722"/>
    </source>
</evidence>
<evidence type="ECO:0000256" key="8">
    <source>
        <dbReference type="ARBA" id="ARBA00022759"/>
    </source>
</evidence>
<dbReference type="NCBIfam" id="TIGR00583">
    <property type="entry name" value="mre11"/>
    <property type="match status" value="1"/>
</dbReference>
<dbReference type="GO" id="GO:0000727">
    <property type="term" value="P:double-strand break repair via break-induced replication"/>
    <property type="evidence" value="ECO:0007669"/>
    <property type="project" value="EnsemblFungi"/>
</dbReference>
<dbReference type="InterPro" id="IPR038487">
    <property type="entry name" value="Mre11_capping_dom"/>
</dbReference>
<dbReference type="AlphaFoldDB" id="A0A0L0HUM8"/>
<dbReference type="Proteomes" id="UP000053201">
    <property type="component" value="Unassembled WGS sequence"/>
</dbReference>
<dbReference type="RefSeq" id="XP_016612624.1">
    <property type="nucleotide sequence ID" value="XM_016748634.1"/>
</dbReference>
<feature type="region of interest" description="Disordered" evidence="19">
    <location>
        <begin position="540"/>
        <end position="711"/>
    </location>
</feature>
<dbReference type="GO" id="GO:0006357">
    <property type="term" value="P:regulation of transcription by RNA polymerase II"/>
    <property type="evidence" value="ECO:0007669"/>
    <property type="project" value="EnsemblFungi"/>
</dbReference>
<dbReference type="GO" id="GO:0003691">
    <property type="term" value="F:double-stranded telomeric DNA binding"/>
    <property type="evidence" value="ECO:0007669"/>
    <property type="project" value="EnsemblFungi"/>
</dbReference>
<keyword evidence="6 16" id="KW-0540">Nuclease</keyword>
<evidence type="ECO:0000256" key="18">
    <source>
        <dbReference type="RuleBase" id="RU003447"/>
    </source>
</evidence>
<keyword evidence="22" id="KW-1185">Reference proteome</keyword>
<dbReference type="GO" id="GO:0008296">
    <property type="term" value="F:3'-5'-DNA exonuclease activity"/>
    <property type="evidence" value="ECO:0007669"/>
    <property type="project" value="EnsemblFungi"/>
</dbReference>
<keyword evidence="14 16" id="KW-0539">Nucleus</keyword>
<reference evidence="21 22" key="1">
    <citation type="submission" date="2009-08" db="EMBL/GenBank/DDBJ databases">
        <title>The Genome Sequence of Spizellomyces punctatus strain DAOM BR117.</title>
        <authorList>
            <consortium name="The Broad Institute Genome Sequencing Platform"/>
            <person name="Russ C."/>
            <person name="Cuomo C."/>
            <person name="Shea T."/>
            <person name="Young S.K."/>
            <person name="Zeng Q."/>
            <person name="Koehrsen M."/>
            <person name="Haas B."/>
            <person name="Borodovsky M."/>
            <person name="Guigo R."/>
            <person name="Alvarado L."/>
            <person name="Berlin A."/>
            <person name="Bochicchio J."/>
            <person name="Borenstein D."/>
            <person name="Chapman S."/>
            <person name="Chen Z."/>
            <person name="Engels R."/>
            <person name="Freedman E."/>
            <person name="Gellesch M."/>
            <person name="Goldberg J."/>
            <person name="Griggs A."/>
            <person name="Gujja S."/>
            <person name="Heiman D."/>
            <person name="Hepburn T."/>
            <person name="Howarth C."/>
            <person name="Jen D."/>
            <person name="Larson L."/>
            <person name="Lewis B."/>
            <person name="Mehta T."/>
            <person name="Park D."/>
            <person name="Pearson M."/>
            <person name="Roberts A."/>
            <person name="Saif S."/>
            <person name="Shenoy N."/>
            <person name="Sisk P."/>
            <person name="Stolte C."/>
            <person name="Sykes S."/>
            <person name="Thomson T."/>
            <person name="Walk T."/>
            <person name="White J."/>
            <person name="Yandava C."/>
            <person name="Burger G."/>
            <person name="Gray M.W."/>
            <person name="Holland P.W.H."/>
            <person name="King N."/>
            <person name="Lang F.B.F."/>
            <person name="Roger A.J."/>
            <person name="Ruiz-Trillo I."/>
            <person name="Lander E."/>
            <person name="Nusbaum C."/>
        </authorList>
    </citation>
    <scope>NUCLEOTIDE SEQUENCE [LARGE SCALE GENOMIC DNA]</scope>
    <source>
        <strain evidence="21 22">DAOM BR117</strain>
    </source>
</reference>
<evidence type="ECO:0000256" key="17">
    <source>
        <dbReference type="PIRSR" id="PIRSR000882-1"/>
    </source>
</evidence>
<evidence type="ECO:0000256" key="5">
    <source>
        <dbReference type="ARBA" id="ARBA00022454"/>
    </source>
</evidence>
<keyword evidence="10 16" id="KW-0378">Hydrolase</keyword>
<dbReference type="SMART" id="SM01347">
    <property type="entry name" value="Mre11_DNA_bind"/>
    <property type="match status" value="1"/>
</dbReference>
<keyword evidence="15 16" id="KW-0469">Meiosis</keyword>
<dbReference type="GO" id="GO:0097552">
    <property type="term" value="P:mitochondrial double-strand break repair via homologous recombination"/>
    <property type="evidence" value="ECO:0007669"/>
    <property type="project" value="EnsemblFungi"/>
</dbReference>
<evidence type="ECO:0000313" key="21">
    <source>
        <dbReference type="EMBL" id="KND04585.1"/>
    </source>
</evidence>
<dbReference type="GO" id="GO:0030145">
    <property type="term" value="F:manganese ion binding"/>
    <property type="evidence" value="ECO:0007669"/>
    <property type="project" value="UniProtKB-UniRule"/>
</dbReference>
<name>A0A0L0HUM8_SPIPD</name>
<evidence type="ECO:0000256" key="10">
    <source>
        <dbReference type="ARBA" id="ARBA00022801"/>
    </source>
</evidence>
<evidence type="ECO:0000256" key="4">
    <source>
        <dbReference type="ARBA" id="ARBA00009028"/>
    </source>
</evidence>
<dbReference type="GO" id="GO:0006284">
    <property type="term" value="P:base-excision repair"/>
    <property type="evidence" value="ECO:0007669"/>
    <property type="project" value="EnsemblFungi"/>
</dbReference>
<dbReference type="GO" id="GO:0000014">
    <property type="term" value="F:single-stranded DNA endodeoxyribonuclease activity"/>
    <property type="evidence" value="ECO:0007669"/>
    <property type="project" value="TreeGrafter"/>
</dbReference>
<dbReference type="InterPro" id="IPR029052">
    <property type="entry name" value="Metallo-depent_PP-like"/>
</dbReference>
<dbReference type="GO" id="GO:0062176">
    <property type="term" value="P:R-loop processing"/>
    <property type="evidence" value="ECO:0007669"/>
    <property type="project" value="EnsemblFungi"/>
</dbReference>
<evidence type="ECO:0000256" key="2">
    <source>
        <dbReference type="ARBA" id="ARBA00004123"/>
    </source>
</evidence>
<evidence type="ECO:0000256" key="11">
    <source>
        <dbReference type="ARBA" id="ARBA00022839"/>
    </source>
</evidence>
<keyword evidence="11 16" id="KW-0269">Exonuclease</keyword>
<protein>
    <recommendedName>
        <fullName evidence="16">Double-strand break repair protein</fullName>
    </recommendedName>
</protein>